<comment type="similarity">
    <text evidence="1">Belongs to the thioesterase PaaI family.</text>
</comment>
<dbReference type="Pfam" id="PF03061">
    <property type="entry name" value="4HBT"/>
    <property type="match status" value="1"/>
</dbReference>
<dbReference type="GO" id="GO:0047617">
    <property type="term" value="F:fatty acyl-CoA hydrolase activity"/>
    <property type="evidence" value="ECO:0007669"/>
    <property type="project" value="InterPro"/>
</dbReference>
<sequence length="154" mass="16448">MSKISDALANADTLAHVERVWAENKPNSPIYNFLLSEISLTFASKGVVRARLQLTKNHVNSKGGLHGTVSACLIDWVGGLAIAAYDLREKTGVSTDIHITYISSAREGDWVEVEGKASKVGGTLAFTRATISKVVGEEPGPIVATGTHTKFVKI</sequence>
<dbReference type="PANTHER" id="PTHR21660:SF11">
    <property type="entry name" value="FAMILY PROTEIN, PUTATIVE (AFU_ORTHOLOGUE AFUA_4G04355)-RELATED"/>
    <property type="match status" value="1"/>
</dbReference>
<dbReference type="InterPro" id="IPR029069">
    <property type="entry name" value="HotDog_dom_sf"/>
</dbReference>
<keyword evidence="2" id="KW-0378">Hydrolase</keyword>
<feature type="domain" description="Thioesterase" evidence="3">
    <location>
        <begin position="63"/>
        <end position="134"/>
    </location>
</feature>
<dbReference type="InterPro" id="IPR039298">
    <property type="entry name" value="ACOT13"/>
</dbReference>
<name>A0A8E2F986_9PEZI</name>
<dbReference type="OrthoDB" id="46529at2759"/>
<dbReference type="PANTHER" id="PTHR21660">
    <property type="entry name" value="THIOESTERASE SUPERFAMILY MEMBER-RELATED"/>
    <property type="match status" value="1"/>
</dbReference>
<gene>
    <name evidence="4" type="ORF">AOQ84DRAFT_352424</name>
</gene>
<keyword evidence="4" id="KW-0413">Isomerase</keyword>
<evidence type="ECO:0000259" key="3">
    <source>
        <dbReference type="Pfam" id="PF03061"/>
    </source>
</evidence>
<dbReference type="CDD" id="cd03443">
    <property type="entry name" value="PaaI_thioesterase"/>
    <property type="match status" value="1"/>
</dbReference>
<protein>
    <submittedName>
        <fullName evidence="4">Thioesterase/thiol ester dehydrase-isomerase</fullName>
    </submittedName>
</protein>
<evidence type="ECO:0000313" key="4">
    <source>
        <dbReference type="EMBL" id="OCL12653.1"/>
    </source>
</evidence>
<dbReference type="Gene3D" id="3.10.129.10">
    <property type="entry name" value="Hotdog Thioesterase"/>
    <property type="match status" value="1"/>
</dbReference>
<dbReference type="SUPFAM" id="SSF54637">
    <property type="entry name" value="Thioesterase/thiol ester dehydrase-isomerase"/>
    <property type="match status" value="1"/>
</dbReference>
<dbReference type="EMBL" id="KV748849">
    <property type="protein sequence ID" value="OCL12653.1"/>
    <property type="molecule type" value="Genomic_DNA"/>
</dbReference>
<evidence type="ECO:0000256" key="1">
    <source>
        <dbReference type="ARBA" id="ARBA00008324"/>
    </source>
</evidence>
<dbReference type="Proteomes" id="UP000250140">
    <property type="component" value="Unassembled WGS sequence"/>
</dbReference>
<dbReference type="NCBIfam" id="TIGR00369">
    <property type="entry name" value="unchar_dom_1"/>
    <property type="match status" value="1"/>
</dbReference>
<dbReference type="FunFam" id="3.10.129.10:FF:000033">
    <property type="entry name" value="acyl-coenzyme A thioesterase 13"/>
    <property type="match status" value="1"/>
</dbReference>
<accession>A0A8E2F986</accession>
<reference evidence="4 5" key="1">
    <citation type="journal article" date="2016" name="Nat. Commun.">
        <title>Ectomycorrhizal ecology is imprinted in the genome of the dominant symbiotic fungus Cenococcum geophilum.</title>
        <authorList>
            <consortium name="DOE Joint Genome Institute"/>
            <person name="Peter M."/>
            <person name="Kohler A."/>
            <person name="Ohm R.A."/>
            <person name="Kuo A."/>
            <person name="Krutzmann J."/>
            <person name="Morin E."/>
            <person name="Arend M."/>
            <person name="Barry K.W."/>
            <person name="Binder M."/>
            <person name="Choi C."/>
            <person name="Clum A."/>
            <person name="Copeland A."/>
            <person name="Grisel N."/>
            <person name="Haridas S."/>
            <person name="Kipfer T."/>
            <person name="LaButti K."/>
            <person name="Lindquist E."/>
            <person name="Lipzen A."/>
            <person name="Maire R."/>
            <person name="Meier B."/>
            <person name="Mihaltcheva S."/>
            <person name="Molinier V."/>
            <person name="Murat C."/>
            <person name="Poggeler S."/>
            <person name="Quandt C.A."/>
            <person name="Sperisen C."/>
            <person name="Tritt A."/>
            <person name="Tisserant E."/>
            <person name="Crous P.W."/>
            <person name="Henrissat B."/>
            <person name="Nehls U."/>
            <person name="Egli S."/>
            <person name="Spatafora J.W."/>
            <person name="Grigoriev I.V."/>
            <person name="Martin F.M."/>
        </authorList>
    </citation>
    <scope>NUCLEOTIDE SEQUENCE [LARGE SCALE GENOMIC DNA]</scope>
    <source>
        <strain evidence="4 5">CBS 207.34</strain>
    </source>
</reference>
<dbReference type="AlphaFoldDB" id="A0A8E2F986"/>
<keyword evidence="5" id="KW-1185">Reference proteome</keyword>
<evidence type="ECO:0000256" key="2">
    <source>
        <dbReference type="ARBA" id="ARBA00022801"/>
    </source>
</evidence>
<proteinExistence type="inferred from homology"/>
<dbReference type="GO" id="GO:0016853">
    <property type="term" value="F:isomerase activity"/>
    <property type="evidence" value="ECO:0007669"/>
    <property type="project" value="UniProtKB-KW"/>
</dbReference>
<evidence type="ECO:0000313" key="5">
    <source>
        <dbReference type="Proteomes" id="UP000250140"/>
    </source>
</evidence>
<dbReference type="InterPro" id="IPR003736">
    <property type="entry name" value="PAAI_dom"/>
</dbReference>
<dbReference type="InterPro" id="IPR006683">
    <property type="entry name" value="Thioestr_dom"/>
</dbReference>
<organism evidence="4 5">
    <name type="scientific">Glonium stellatum</name>
    <dbReference type="NCBI Taxonomy" id="574774"/>
    <lineage>
        <taxon>Eukaryota</taxon>
        <taxon>Fungi</taxon>
        <taxon>Dikarya</taxon>
        <taxon>Ascomycota</taxon>
        <taxon>Pezizomycotina</taxon>
        <taxon>Dothideomycetes</taxon>
        <taxon>Pleosporomycetidae</taxon>
        <taxon>Gloniales</taxon>
        <taxon>Gloniaceae</taxon>
        <taxon>Glonium</taxon>
    </lineage>
</organism>